<accession>A0A7W6BHT7</accession>
<dbReference type="AlphaFoldDB" id="A0A7W6BHT7"/>
<dbReference type="Proteomes" id="UP000571950">
    <property type="component" value="Unassembled WGS sequence"/>
</dbReference>
<comment type="caution">
    <text evidence="1">The sequence shown here is derived from an EMBL/GenBank/DDBJ whole genome shotgun (WGS) entry which is preliminary data.</text>
</comment>
<reference evidence="1 2" key="1">
    <citation type="submission" date="2020-08" db="EMBL/GenBank/DDBJ databases">
        <title>Genomic Encyclopedia of Type Strains, Phase IV (KMG-IV): sequencing the most valuable type-strain genomes for metagenomic binning, comparative biology and taxonomic classification.</title>
        <authorList>
            <person name="Goeker M."/>
        </authorList>
    </citation>
    <scope>NUCLEOTIDE SEQUENCE [LARGE SCALE GENOMIC DNA]</scope>
    <source>
        <strain evidence="1 2">DSM 26189</strain>
    </source>
</reference>
<dbReference type="RefSeq" id="WP_188072785.1">
    <property type="nucleotide sequence ID" value="NZ_BSPS01000015.1"/>
</dbReference>
<evidence type="ECO:0000313" key="2">
    <source>
        <dbReference type="Proteomes" id="UP000571950"/>
    </source>
</evidence>
<name>A0A7W6BHT7_9SPHN</name>
<gene>
    <name evidence="1" type="ORF">GGR43_003004</name>
</gene>
<sequence>MQQAGISSVRSGLRARIDALATGEGRDTLPALREQLDRIRRDAHRHGLLPAAQLAATLGEMLAAGTLGWAVASSFDLMRDALECEDNGPESGAVYIAALTSRFGH</sequence>
<protein>
    <submittedName>
        <fullName evidence="1">Uncharacterized protein</fullName>
    </submittedName>
</protein>
<evidence type="ECO:0000313" key="1">
    <source>
        <dbReference type="EMBL" id="MBB3927275.1"/>
    </source>
</evidence>
<organism evidence="1 2">
    <name type="scientific">Sphingobium jiangsuense</name>
    <dbReference type="NCBI Taxonomy" id="870476"/>
    <lineage>
        <taxon>Bacteria</taxon>
        <taxon>Pseudomonadati</taxon>
        <taxon>Pseudomonadota</taxon>
        <taxon>Alphaproteobacteria</taxon>
        <taxon>Sphingomonadales</taxon>
        <taxon>Sphingomonadaceae</taxon>
        <taxon>Sphingobium</taxon>
    </lineage>
</organism>
<proteinExistence type="predicted"/>
<dbReference type="EMBL" id="JACIDT010000011">
    <property type="protein sequence ID" value="MBB3927275.1"/>
    <property type="molecule type" value="Genomic_DNA"/>
</dbReference>
<keyword evidence="2" id="KW-1185">Reference proteome</keyword>